<dbReference type="Pfam" id="PF22115">
    <property type="entry name" value="T6SS_Tse3_cat"/>
    <property type="match status" value="1"/>
</dbReference>
<feature type="domain" description="Peptidoglycan muramidase Tse3 N-terminal" evidence="2">
    <location>
        <begin position="2"/>
        <end position="117"/>
    </location>
</feature>
<dbReference type="EMBL" id="VWPJ01000006">
    <property type="protein sequence ID" value="KAA5606040.1"/>
    <property type="molecule type" value="Genomic_DNA"/>
</dbReference>
<dbReference type="Proteomes" id="UP000324065">
    <property type="component" value="Unassembled WGS sequence"/>
</dbReference>
<protein>
    <submittedName>
        <fullName evidence="3">Uncharacterized protein</fullName>
    </submittedName>
</protein>
<evidence type="ECO:0000259" key="2">
    <source>
        <dbReference type="Pfam" id="PF22120"/>
    </source>
</evidence>
<dbReference type="InterPro" id="IPR054356">
    <property type="entry name" value="Tse3_N"/>
</dbReference>
<comment type="caution">
    <text evidence="3">The sequence shown here is derived from an EMBL/GenBank/DDBJ whole genome shotgun (WGS) entry which is preliminary data.</text>
</comment>
<keyword evidence="4" id="KW-1185">Reference proteome</keyword>
<feature type="domain" description="Peptidoglycan muramidase Tse3 catalytic" evidence="1">
    <location>
        <begin position="148"/>
        <end position="334"/>
    </location>
</feature>
<accession>A0A5M6ICN6</accession>
<evidence type="ECO:0000313" key="3">
    <source>
        <dbReference type="EMBL" id="KAA5606040.1"/>
    </source>
</evidence>
<name>A0A5M6ICN6_9PROT</name>
<dbReference type="Gene3D" id="1.10.530.10">
    <property type="match status" value="1"/>
</dbReference>
<dbReference type="AlphaFoldDB" id="A0A5M6ICN6"/>
<dbReference type="InterPro" id="IPR054338">
    <property type="entry name" value="Tse3_cat"/>
</dbReference>
<evidence type="ECO:0000313" key="4">
    <source>
        <dbReference type="Proteomes" id="UP000324065"/>
    </source>
</evidence>
<reference evidence="3 4" key="1">
    <citation type="submission" date="2019-09" db="EMBL/GenBank/DDBJ databases">
        <title>Genome sequence of Roseospira marina, one of the more divergent members of the non-sulfur purple photosynthetic bacterial family, the Rhodospirillaceae.</title>
        <authorList>
            <person name="Meyer T."/>
            <person name="Kyndt J."/>
        </authorList>
    </citation>
    <scope>NUCLEOTIDE SEQUENCE [LARGE SCALE GENOMIC DNA]</scope>
    <source>
        <strain evidence="3 4">DSM 15113</strain>
    </source>
</reference>
<dbReference type="RefSeq" id="WP_150061971.1">
    <property type="nucleotide sequence ID" value="NZ_JACHII010000002.1"/>
</dbReference>
<dbReference type="OrthoDB" id="10011032at2"/>
<dbReference type="Pfam" id="PF22120">
    <property type="entry name" value="T6SS_Tse3_N"/>
    <property type="match status" value="1"/>
</dbReference>
<evidence type="ECO:0000259" key="1">
    <source>
        <dbReference type="Pfam" id="PF22115"/>
    </source>
</evidence>
<sequence length="410" mass="44908">MTQTGRDIEALLTTGWTHWTVSSAEERVIIAKLRADSMPDATLRYLHTRGRIPDLLSRVDARRVELMQAIGGLASPATAATLRPLVLRMARRDYHPSYIAMMGGGPEYIFDLSHDLQTRIRPLGVTSAAAPLTAAVRRARGSGPRGPFSGVGATGRHAPSLDIPLGDQWDLAWGDAAAHQSYGNPLGNLSAYLRGLTPTQRTNQARLLVRRPIVSILPSSYRTRPPSRASVFRAAANTHRLEPELVAAFVLAEQRDQSQNEDAAEFHGAVSVMAGNTSIGLGQVVVSTAMNADLFADLLSASVRRGLSHRQVAWLLTSDEFNIFAAARYIRRTADRAPTNPARLPRTMTQFPGTDLSKFSQHSRNWPADNIKVLGCEYTSTPWDDDLRGGGWGWFVHQCYTDIQTSGVTF</sequence>
<proteinExistence type="predicted"/>
<gene>
    <name evidence="3" type="ORF">F1188_08490</name>
</gene>
<organism evidence="3 4">
    <name type="scientific">Roseospira marina</name>
    <dbReference type="NCBI Taxonomy" id="140057"/>
    <lineage>
        <taxon>Bacteria</taxon>
        <taxon>Pseudomonadati</taxon>
        <taxon>Pseudomonadota</taxon>
        <taxon>Alphaproteobacteria</taxon>
        <taxon>Rhodospirillales</taxon>
        <taxon>Rhodospirillaceae</taxon>
        <taxon>Roseospira</taxon>
    </lineage>
</organism>